<proteinExistence type="predicted"/>
<gene>
    <name evidence="4" type="ORF">SAMN00768000_3234</name>
</gene>
<evidence type="ECO:0000256" key="2">
    <source>
        <dbReference type="ARBA" id="ARBA00022840"/>
    </source>
</evidence>
<dbReference type="InterPro" id="IPR003439">
    <property type="entry name" value="ABC_transporter-like_ATP-bd"/>
</dbReference>
<keyword evidence="1" id="KW-0547">Nucleotide-binding</keyword>
<dbReference type="EMBL" id="FWWY01000001">
    <property type="protein sequence ID" value="SMC07169.1"/>
    <property type="molecule type" value="Genomic_DNA"/>
</dbReference>
<sequence length="240" mass="27457">MSIITCEHLVFRPFNAPSDILRDISFQLERSQLMMIVGPSGSGKSTLLRLLNRLDDPNQGQRWFMDKPYEQWPIPLLRKRVGLALQGAVMLEGSVLDNILAGPRIWKETVNPEEYLDMVSLPKSYLQRSARELSGGERHRVALARVLANRPDVILLDEPTAALDPRSRIEIGDLIQNLFRQWQDRLAVIWVSHFLDEVERYADDILYLESGTVALHGQWHEIGQDITERFFGNSQQGVLS</sequence>
<evidence type="ECO:0000313" key="4">
    <source>
        <dbReference type="EMBL" id="SMC07169.1"/>
    </source>
</evidence>
<dbReference type="STRING" id="28034.BFX07_06525"/>
<dbReference type="Gene3D" id="3.40.50.300">
    <property type="entry name" value="P-loop containing nucleotide triphosphate hydrolases"/>
    <property type="match status" value="1"/>
</dbReference>
<dbReference type="SMART" id="SM00382">
    <property type="entry name" value="AAA"/>
    <property type="match status" value="1"/>
</dbReference>
<dbReference type="SUPFAM" id="SSF52540">
    <property type="entry name" value="P-loop containing nucleoside triphosphate hydrolases"/>
    <property type="match status" value="1"/>
</dbReference>
<dbReference type="GO" id="GO:0005524">
    <property type="term" value="F:ATP binding"/>
    <property type="evidence" value="ECO:0007669"/>
    <property type="project" value="UniProtKB-KW"/>
</dbReference>
<dbReference type="RefSeq" id="WP_020374845.1">
    <property type="nucleotide sequence ID" value="NZ_FWWY01000001.1"/>
</dbReference>
<dbReference type="PANTHER" id="PTHR43423:SF1">
    <property type="entry name" value="ABC TRANSPORTER I FAMILY MEMBER 17"/>
    <property type="match status" value="1"/>
</dbReference>
<keyword evidence="2 4" id="KW-0067">ATP-binding</keyword>
<evidence type="ECO:0000256" key="1">
    <source>
        <dbReference type="ARBA" id="ARBA00022741"/>
    </source>
</evidence>
<dbReference type="InterPro" id="IPR027417">
    <property type="entry name" value="P-loop_NTPase"/>
</dbReference>
<organism evidence="4 5">
    <name type="scientific">Sulfobacillus thermosulfidooxidans (strain DSM 9293 / VKM B-1269 / AT-1)</name>
    <dbReference type="NCBI Taxonomy" id="929705"/>
    <lineage>
        <taxon>Bacteria</taxon>
        <taxon>Bacillati</taxon>
        <taxon>Bacillota</taxon>
        <taxon>Clostridia</taxon>
        <taxon>Eubacteriales</taxon>
        <taxon>Clostridiales Family XVII. Incertae Sedis</taxon>
        <taxon>Sulfobacillus</taxon>
    </lineage>
</organism>
<dbReference type="PROSITE" id="PS50893">
    <property type="entry name" value="ABC_TRANSPORTER_2"/>
    <property type="match status" value="1"/>
</dbReference>
<evidence type="ECO:0000259" key="3">
    <source>
        <dbReference type="PROSITE" id="PS50893"/>
    </source>
</evidence>
<dbReference type="AlphaFoldDB" id="A0A1W1WLW1"/>
<dbReference type="Pfam" id="PF00005">
    <property type="entry name" value="ABC_tran"/>
    <property type="match status" value="1"/>
</dbReference>
<name>A0A1W1WLW1_SULTA</name>
<dbReference type="InterPro" id="IPR003593">
    <property type="entry name" value="AAA+_ATPase"/>
</dbReference>
<dbReference type="Proteomes" id="UP000192660">
    <property type="component" value="Unassembled WGS sequence"/>
</dbReference>
<reference evidence="5" key="1">
    <citation type="submission" date="2017-04" db="EMBL/GenBank/DDBJ databases">
        <authorList>
            <person name="Varghese N."/>
            <person name="Submissions S."/>
        </authorList>
    </citation>
    <scope>NUCLEOTIDE SEQUENCE [LARGE SCALE GENOMIC DNA]</scope>
    <source>
        <strain evidence="5">DSM 9293</strain>
    </source>
</reference>
<dbReference type="OrthoDB" id="9785080at2"/>
<dbReference type="GO" id="GO:0016887">
    <property type="term" value="F:ATP hydrolysis activity"/>
    <property type="evidence" value="ECO:0007669"/>
    <property type="project" value="InterPro"/>
</dbReference>
<accession>A0A1W1WLW1</accession>
<feature type="domain" description="ABC transporter" evidence="3">
    <location>
        <begin position="4"/>
        <end position="235"/>
    </location>
</feature>
<protein>
    <submittedName>
        <fullName evidence="4">Putative ABC transport system ATP-binding protein</fullName>
    </submittedName>
</protein>
<evidence type="ECO:0000313" key="5">
    <source>
        <dbReference type="Proteomes" id="UP000192660"/>
    </source>
</evidence>
<keyword evidence="5" id="KW-1185">Reference proteome</keyword>
<dbReference type="PANTHER" id="PTHR43423">
    <property type="entry name" value="ABC TRANSPORTER I FAMILY MEMBER 17"/>
    <property type="match status" value="1"/>
</dbReference>